<comment type="similarity">
    <text evidence="1">Belongs to the class IV-like SAM-binding methyltransferase superfamily.</text>
</comment>
<protein>
    <submittedName>
        <fullName evidence="2">Uncharacterized protein</fullName>
    </submittedName>
</protein>
<dbReference type="Pfam" id="PF02598">
    <property type="entry name" value="Methyltrn_RNA_3"/>
    <property type="match status" value="1"/>
</dbReference>
<accession>A0ABQ7RXT9</accession>
<reference evidence="2 3" key="1">
    <citation type="journal article" date="2021" name="G3 (Bethesda)">
        <title>Genomic diversity, chromosomal rearrangements, and interspecies hybridization in the ogataea polymorpha species complex.</title>
        <authorList>
            <person name="Hanson S.J."/>
            <person name="Cinneide E.O."/>
            <person name="Salzberg L.I."/>
            <person name="Wolfe K.H."/>
            <person name="McGowan J."/>
            <person name="Fitzpatrick D.A."/>
            <person name="Matlin K."/>
        </authorList>
    </citation>
    <scope>NUCLEOTIDE SEQUENCE [LARGE SCALE GENOMIC DNA]</scope>
    <source>
        <strain evidence="2">51-138</strain>
    </source>
</reference>
<dbReference type="CDD" id="cd18086">
    <property type="entry name" value="HsC9orf114-like"/>
    <property type="match status" value="1"/>
</dbReference>
<dbReference type="EMBL" id="JAHLVD010000005">
    <property type="protein sequence ID" value="KAG7849898.1"/>
    <property type="molecule type" value="Genomic_DNA"/>
</dbReference>
<evidence type="ECO:0000313" key="3">
    <source>
        <dbReference type="Proteomes" id="UP001197328"/>
    </source>
</evidence>
<dbReference type="Proteomes" id="UP001197328">
    <property type="component" value="Unassembled WGS sequence"/>
</dbReference>
<gene>
    <name evidence="2" type="ORF">KL940_002266</name>
</gene>
<dbReference type="InterPro" id="IPR003750">
    <property type="entry name" value="Put_MeTrfase-C9orf114-like"/>
</dbReference>
<dbReference type="PANTHER" id="PTHR12150">
    <property type="entry name" value="CLASS IV SAM-BINDING METHYLTRANSFERASE-RELATED"/>
    <property type="match status" value="1"/>
</dbReference>
<organism evidence="2 3">
    <name type="scientific">Pichia angusta</name>
    <name type="common">Yeast</name>
    <name type="synonym">Hansenula polymorpha</name>
    <dbReference type="NCBI Taxonomy" id="870730"/>
    <lineage>
        <taxon>Eukaryota</taxon>
        <taxon>Fungi</taxon>
        <taxon>Dikarya</taxon>
        <taxon>Ascomycota</taxon>
        <taxon>Saccharomycotina</taxon>
        <taxon>Pichiomycetes</taxon>
        <taxon>Pichiales</taxon>
        <taxon>Pichiaceae</taxon>
        <taxon>Ogataea</taxon>
    </lineage>
</organism>
<proteinExistence type="inferred from homology"/>
<dbReference type="InterPro" id="IPR029028">
    <property type="entry name" value="Alpha/beta_knot_MTases"/>
</dbReference>
<dbReference type="PANTHER" id="PTHR12150:SF13">
    <property type="entry name" value="METHYLTRANSFERASE C9ORF114-RELATED"/>
    <property type="match status" value="1"/>
</dbReference>
<comment type="caution">
    <text evidence="2">The sequence shown here is derived from an EMBL/GenBank/DDBJ whole genome shotgun (WGS) entry which is preliminary data.</text>
</comment>
<keyword evidence="3" id="KW-1185">Reference proteome</keyword>
<dbReference type="Gene3D" id="3.40.1280.10">
    <property type="match status" value="2"/>
</dbReference>
<dbReference type="InterPro" id="IPR029026">
    <property type="entry name" value="tRNA_m1G_MTases_N"/>
</dbReference>
<dbReference type="SUPFAM" id="SSF75217">
    <property type="entry name" value="alpha/beta knot"/>
    <property type="match status" value="1"/>
</dbReference>
<evidence type="ECO:0000313" key="2">
    <source>
        <dbReference type="EMBL" id="KAG7849898.1"/>
    </source>
</evidence>
<sequence>MTSSITLCIPSSCISRSNCKNLEQATFTAYQIARAACTYNVGEIVILDVPENTEAEESNKIKFEEKNTTASDSSRLLASLLQFFTTPSYLVKSVFQASVIEYFKIAKKLPKIPTLPYMQNDAAACFREGISIPKMSVVKKNAEGKVVKKMKPATTKYVNTGEREILELEKEIPINTRVTVNTKTKSVVSPDEAYGKAGALRTFGYHVRVATRFSSLFTEPGYTEGYDRCIYVSSGDYLSNEQPATGLPSYQKESNKRLLLVVAKWNDIQKAFKYETIEGVTEPQQMMDCTLEIPLGTRIEDGVLVSLAKLEYP</sequence>
<evidence type="ECO:0000256" key="1">
    <source>
        <dbReference type="ARBA" id="ARBA00009841"/>
    </source>
</evidence>
<name>A0ABQ7RXT9_PICAN</name>